<gene>
    <name evidence="1" type="ORF">HMPREF1316_0404</name>
</gene>
<comment type="caution">
    <text evidence="1">The sequence shown here is derived from an EMBL/GenBank/DDBJ whole genome shotgun (WGS) entry which is preliminary data.</text>
</comment>
<reference evidence="1 2" key="1">
    <citation type="submission" date="2013-08" db="EMBL/GenBank/DDBJ databases">
        <authorList>
            <person name="Durkin A.S."/>
            <person name="Haft D.R."/>
            <person name="McCorrison J."/>
            <person name="Torralba M."/>
            <person name="Gillis M."/>
            <person name="Haft D.H."/>
            <person name="Methe B."/>
            <person name="Sutton G."/>
            <person name="Nelson K.E."/>
        </authorList>
    </citation>
    <scope>NUCLEOTIDE SEQUENCE [LARGE SCALE GENOMIC DNA]</scope>
    <source>
        <strain evidence="1 2">F0195</strain>
    </source>
</reference>
<proteinExistence type="predicted"/>
<accession>U2V007</accession>
<dbReference type="AlphaFoldDB" id="U2V007"/>
<dbReference type="EMBL" id="AWEZ01000043">
    <property type="protein sequence ID" value="ERL08692.1"/>
    <property type="molecule type" value="Genomic_DNA"/>
</dbReference>
<keyword evidence="2" id="KW-1185">Reference proteome</keyword>
<dbReference type="PATRIC" id="fig|1125712.3.peg.1030"/>
<dbReference type="Proteomes" id="UP000016638">
    <property type="component" value="Unassembled WGS sequence"/>
</dbReference>
<evidence type="ECO:0000313" key="1">
    <source>
        <dbReference type="EMBL" id="ERL08692.1"/>
    </source>
</evidence>
<name>U2V007_9ACTN</name>
<organism evidence="1 2">
    <name type="scientific">Olsenella profusa F0195</name>
    <dbReference type="NCBI Taxonomy" id="1125712"/>
    <lineage>
        <taxon>Bacteria</taxon>
        <taxon>Bacillati</taxon>
        <taxon>Actinomycetota</taxon>
        <taxon>Coriobacteriia</taxon>
        <taxon>Coriobacteriales</taxon>
        <taxon>Atopobiaceae</taxon>
        <taxon>Olsenella</taxon>
    </lineage>
</organism>
<dbReference type="STRING" id="1125712.HMPREF1316_0404"/>
<sequence>MATRDARLLELERREDVLARRDTARKEHMEDFQALTYQNLAFIEECDHAMPGLLQRTGVDSDELRYGVMRSVEQMADELEAGRRERMRIRDEEDRVEEGFRAAMRRAEDVDGGRSRRH</sequence>
<protein>
    <submittedName>
        <fullName evidence="1">Uncharacterized protein</fullName>
    </submittedName>
</protein>
<dbReference type="OrthoDB" id="10010490at2"/>
<evidence type="ECO:0000313" key="2">
    <source>
        <dbReference type="Proteomes" id="UP000016638"/>
    </source>
</evidence>